<evidence type="ECO:0000259" key="4">
    <source>
        <dbReference type="Pfam" id="PF08220"/>
    </source>
</evidence>
<evidence type="ECO:0000259" key="3">
    <source>
        <dbReference type="Pfam" id="PF04326"/>
    </source>
</evidence>
<dbReference type="PANTHER" id="PTHR30595:SF6">
    <property type="entry name" value="SCHLAFEN ALBA-2 DOMAIN-CONTAINING PROTEIN"/>
    <property type="match status" value="1"/>
</dbReference>
<evidence type="ECO:0000256" key="2">
    <source>
        <dbReference type="ARBA" id="ARBA00023163"/>
    </source>
</evidence>
<accession>A0A9E2F297</accession>
<organism evidence="5 6">
    <name type="scientific">Psychracetigena formicireducens</name>
    <dbReference type="NCBI Taxonomy" id="2986056"/>
    <lineage>
        <taxon>Bacteria</taxon>
        <taxon>Bacillati</taxon>
        <taxon>Candidatus Lithacetigenota</taxon>
        <taxon>Candidatus Psychracetigena</taxon>
    </lineage>
</organism>
<dbReference type="Pfam" id="PF04326">
    <property type="entry name" value="SLFN_AlbA_2"/>
    <property type="match status" value="1"/>
</dbReference>
<feature type="domain" description="Schlafen AlbA-2" evidence="3">
    <location>
        <begin position="15"/>
        <end position="122"/>
    </location>
</feature>
<sequence length="460" mass="52690">MDLVAEILELVKKGETEEVEFKKSTAQLDRALKSVCGFLNHKGGRVYFGISKEKIVGQDVSDQTLKSISQKSRQKIKPEISPGIKVLEIKDKKIIEIKIKEGDNKPYYLDGIAYKRVGTENVVVPPEELERIILEKRKGYFDSEICEEASLEDIDVEKVRGYVNKAKTERNLKIDEKLPISELLERLELAKNGGLTNAAVLLFGKKPQKFFLQAETRCARFKGIKPIKPFIDMKVFGGDILDQVDKSLNFVLDHISMAVWLVSGQAAREERYEYPPDAVREAIINAICHRDYSLPSNMQIRVFDDRIEIWGCGPLPEPLTPEDLKRKHRSIPRNPLIAKCFFLIKFIEQWGTGTNDMIAACINWGLPEPMFELVTGDLVVTIRKDIFTEDYLKNLGLNERQIKAIEYLKMNKTLTSKKYAELFSITERTARNDLKELINKRVIERKGVSDKTTYYILAEI</sequence>
<name>A0A9E2F297_PSYF1</name>
<dbReference type="Pfam" id="PF13749">
    <property type="entry name" value="HATPase_c_4"/>
    <property type="match status" value="1"/>
</dbReference>
<reference evidence="5 6" key="1">
    <citation type="journal article" date="2021" name="bioRxiv">
        <title>Unique metabolic strategies in Hadean analogues reveal hints for primordial physiology.</title>
        <authorList>
            <person name="Nobu M.K."/>
            <person name="Nakai R."/>
            <person name="Tamazawa S."/>
            <person name="Mori H."/>
            <person name="Toyoda A."/>
            <person name="Ijiri A."/>
            <person name="Suzuki S."/>
            <person name="Kurokawa K."/>
            <person name="Kamagata Y."/>
            <person name="Tamaki H."/>
        </authorList>
    </citation>
    <scope>NUCLEOTIDE SEQUENCE [LARGE SCALE GENOMIC DNA]</scope>
    <source>
        <strain evidence="5">BS525</strain>
    </source>
</reference>
<dbReference type="Pfam" id="PF08220">
    <property type="entry name" value="HTH_DeoR"/>
    <property type="match status" value="1"/>
</dbReference>
<dbReference type="AlphaFoldDB" id="A0A9E2F297"/>
<dbReference type="InterPro" id="IPR007421">
    <property type="entry name" value="Schlafen_AlbA_2_dom"/>
</dbReference>
<gene>
    <name evidence="5" type="ORF">DDT42_01308</name>
</gene>
<dbReference type="InterPro" id="IPR036388">
    <property type="entry name" value="WH-like_DNA-bd_sf"/>
</dbReference>
<dbReference type="InterPro" id="IPR036390">
    <property type="entry name" value="WH_DNA-bd_sf"/>
</dbReference>
<protein>
    <recommendedName>
        <fullName evidence="7">DeoR family transcriptional regulator</fullName>
    </recommendedName>
</protein>
<dbReference type="Gene3D" id="3.30.565.60">
    <property type="match status" value="1"/>
</dbReference>
<dbReference type="SUPFAM" id="SSF46785">
    <property type="entry name" value="Winged helix' DNA-binding domain"/>
    <property type="match status" value="1"/>
</dbReference>
<dbReference type="PANTHER" id="PTHR30595">
    <property type="entry name" value="GLPR-RELATED TRANSCRIPTIONAL REPRESSOR"/>
    <property type="match status" value="1"/>
</dbReference>
<dbReference type="Proteomes" id="UP000811545">
    <property type="component" value="Unassembled WGS sequence"/>
</dbReference>
<proteinExistence type="predicted"/>
<dbReference type="Gene3D" id="1.10.10.10">
    <property type="entry name" value="Winged helix-like DNA-binding domain superfamily/Winged helix DNA-binding domain"/>
    <property type="match status" value="1"/>
</dbReference>
<feature type="domain" description="HTH deoR-type" evidence="4">
    <location>
        <begin position="400"/>
        <end position="445"/>
    </location>
</feature>
<keyword evidence="1" id="KW-0805">Transcription regulation</keyword>
<evidence type="ECO:0000313" key="6">
    <source>
        <dbReference type="Proteomes" id="UP000811545"/>
    </source>
</evidence>
<dbReference type="InterPro" id="IPR038475">
    <property type="entry name" value="RecG_C_sf"/>
</dbReference>
<comment type="caution">
    <text evidence="5">The sequence shown here is derived from an EMBL/GenBank/DDBJ whole genome shotgun (WGS) entry which is preliminary data.</text>
</comment>
<evidence type="ECO:0000313" key="5">
    <source>
        <dbReference type="EMBL" id="MBT9145437.1"/>
    </source>
</evidence>
<dbReference type="InterPro" id="IPR001034">
    <property type="entry name" value="DeoR_HTH"/>
</dbReference>
<dbReference type="GO" id="GO:0003700">
    <property type="term" value="F:DNA-binding transcription factor activity"/>
    <property type="evidence" value="ECO:0007669"/>
    <property type="project" value="InterPro"/>
</dbReference>
<evidence type="ECO:0000256" key="1">
    <source>
        <dbReference type="ARBA" id="ARBA00023015"/>
    </source>
</evidence>
<evidence type="ECO:0008006" key="7">
    <source>
        <dbReference type="Google" id="ProtNLM"/>
    </source>
</evidence>
<keyword evidence="2" id="KW-0804">Transcription</keyword>
<dbReference type="InterPro" id="IPR038461">
    <property type="entry name" value="Schlafen_AlbA_2_dom_sf"/>
</dbReference>
<dbReference type="EMBL" id="QLTW01000092">
    <property type="protein sequence ID" value="MBT9145437.1"/>
    <property type="molecule type" value="Genomic_DNA"/>
</dbReference>
<dbReference type="Gene3D" id="3.30.950.30">
    <property type="entry name" value="Schlafen, AAA domain"/>
    <property type="match status" value="1"/>
</dbReference>